<dbReference type="EMBL" id="CAUOFW020002380">
    <property type="protein sequence ID" value="CAK9153334.1"/>
    <property type="molecule type" value="Genomic_DNA"/>
</dbReference>
<dbReference type="Proteomes" id="UP001642360">
    <property type="component" value="Unassembled WGS sequence"/>
</dbReference>
<reference evidence="1 2" key="1">
    <citation type="submission" date="2024-02" db="EMBL/GenBank/DDBJ databases">
        <authorList>
            <person name="Vignale AGUSTIN F."/>
            <person name="Sosa J E."/>
            <person name="Modenutti C."/>
        </authorList>
    </citation>
    <scope>NUCLEOTIDE SEQUENCE [LARGE SCALE GENOMIC DNA]</scope>
</reference>
<gene>
    <name evidence="1" type="ORF">ILEXP_LOCUS21572</name>
</gene>
<dbReference type="AlphaFoldDB" id="A0ABC8S825"/>
<keyword evidence="2" id="KW-1185">Reference proteome</keyword>
<organism evidence="1 2">
    <name type="scientific">Ilex paraguariensis</name>
    <name type="common">yerba mate</name>
    <dbReference type="NCBI Taxonomy" id="185542"/>
    <lineage>
        <taxon>Eukaryota</taxon>
        <taxon>Viridiplantae</taxon>
        <taxon>Streptophyta</taxon>
        <taxon>Embryophyta</taxon>
        <taxon>Tracheophyta</taxon>
        <taxon>Spermatophyta</taxon>
        <taxon>Magnoliopsida</taxon>
        <taxon>eudicotyledons</taxon>
        <taxon>Gunneridae</taxon>
        <taxon>Pentapetalae</taxon>
        <taxon>asterids</taxon>
        <taxon>campanulids</taxon>
        <taxon>Aquifoliales</taxon>
        <taxon>Aquifoliaceae</taxon>
        <taxon>Ilex</taxon>
    </lineage>
</organism>
<accession>A0ABC8S825</accession>
<protein>
    <submittedName>
        <fullName evidence="1">Uncharacterized protein</fullName>
    </submittedName>
</protein>
<evidence type="ECO:0000313" key="1">
    <source>
        <dbReference type="EMBL" id="CAK9153334.1"/>
    </source>
</evidence>
<proteinExistence type="predicted"/>
<sequence length="119" mass="14108">MLYRSDLELYLYESNVHTRLRSIVEVFDKIHKISDKVQMAKEKGKMRRKGCPHENLKFFNPLTAKITGKLLHWKTRELTNCKANFFVQKVISTRQQWSRSRLPGNWLRLRASDCIVGDD</sequence>
<comment type="caution">
    <text evidence="1">The sequence shown here is derived from an EMBL/GenBank/DDBJ whole genome shotgun (WGS) entry which is preliminary data.</text>
</comment>
<evidence type="ECO:0000313" key="2">
    <source>
        <dbReference type="Proteomes" id="UP001642360"/>
    </source>
</evidence>
<name>A0ABC8S825_9AQUA</name>